<comment type="similarity">
    <text evidence="2">Belongs to the nucleobase:cation symporter-2 (NCS2) (TC 2.A.40) family.</text>
</comment>
<keyword evidence="7 9" id="KW-0472">Membrane</keyword>
<feature type="transmembrane region" description="Helical" evidence="9">
    <location>
        <begin position="348"/>
        <end position="371"/>
    </location>
</feature>
<evidence type="ECO:0000256" key="1">
    <source>
        <dbReference type="ARBA" id="ARBA00004651"/>
    </source>
</evidence>
<sequence length="453" mass="46683">MAGKAWGAVRRQWGWSVAGDGRTIPPGGVVAPDERLSWPRTIGIGLQHVVAMFGATFLVPIITGFSPQTTLFFSAVGTIGFLLITRNRVPSYLGSSFAFIAPIGAATLSGGQSAAVGGILVAGLLLTAVGVLVHVVGTHWIEVTMPPVVTGTIVMLIGFNLAPAAWGVNEDSGFRAAPVTAICTLGAIVLCTVLFKGILGRLSILVGVVVGYLVALLRDEVSFEAMRGASWIGLPTFVTPTIKPGVLALFVPVVLVLIAENIGHLKSVTAMTGRDMDPYTGRALLADGVATTFAGLGGGSGTTTYAENIGVMAATKVYSTAAYWVAGLTALLLSMSPKFGAAVATVPAGVIGGAATLLYGMIGLLGARIWIQNKVDFSDPVNLTPAAIALIVGIANFTWQVGDLTFTGIALGTAVAIGLYHLMRVLSRWRGTHQEPASPASVPGGDEQDVLAH</sequence>
<evidence type="ECO:0000313" key="11">
    <source>
        <dbReference type="Proteomes" id="UP000321720"/>
    </source>
</evidence>
<dbReference type="PANTHER" id="PTHR42810">
    <property type="entry name" value="PURINE PERMEASE C1399.01C-RELATED"/>
    <property type="match status" value="1"/>
</dbReference>
<feature type="transmembrane region" description="Helical" evidence="9">
    <location>
        <begin position="115"/>
        <end position="136"/>
    </location>
</feature>
<comment type="subcellular location">
    <subcellularLocation>
        <location evidence="1">Cell membrane</location>
        <topology evidence="1">Multi-pass membrane protein</topology>
    </subcellularLocation>
</comment>
<feature type="transmembrane region" description="Helical" evidence="9">
    <location>
        <begin position="68"/>
        <end position="85"/>
    </location>
</feature>
<evidence type="ECO:0000313" key="10">
    <source>
        <dbReference type="EMBL" id="GEL93971.1"/>
    </source>
</evidence>
<evidence type="ECO:0000256" key="9">
    <source>
        <dbReference type="SAM" id="Phobius"/>
    </source>
</evidence>
<dbReference type="Pfam" id="PF00860">
    <property type="entry name" value="Xan_ur_permease"/>
    <property type="match status" value="1"/>
</dbReference>
<dbReference type="InterPro" id="IPR006042">
    <property type="entry name" value="Xan_ur_permease"/>
</dbReference>
<feature type="transmembrane region" description="Helical" evidence="9">
    <location>
        <begin position="174"/>
        <end position="195"/>
    </location>
</feature>
<protein>
    <submittedName>
        <fullName evidence="10">Pyrimidine permease RutG</fullName>
    </submittedName>
</protein>
<dbReference type="RefSeq" id="WP_246117310.1">
    <property type="nucleotide sequence ID" value="NZ_BJWG01000002.1"/>
</dbReference>
<dbReference type="GO" id="GO:0042907">
    <property type="term" value="F:xanthine transmembrane transporter activity"/>
    <property type="evidence" value="ECO:0007669"/>
    <property type="project" value="TreeGrafter"/>
</dbReference>
<evidence type="ECO:0000256" key="4">
    <source>
        <dbReference type="ARBA" id="ARBA00022475"/>
    </source>
</evidence>
<dbReference type="NCBIfam" id="TIGR00801">
    <property type="entry name" value="ncs2"/>
    <property type="match status" value="1"/>
</dbReference>
<feature type="transmembrane region" description="Helical" evidence="9">
    <location>
        <begin position="317"/>
        <end position="336"/>
    </location>
</feature>
<keyword evidence="4" id="KW-1003">Cell membrane</keyword>
<gene>
    <name evidence="10" type="ORF">CCO02nite_06290</name>
</gene>
<evidence type="ECO:0000256" key="3">
    <source>
        <dbReference type="ARBA" id="ARBA00022448"/>
    </source>
</evidence>
<feature type="transmembrane region" description="Helical" evidence="9">
    <location>
        <begin position="148"/>
        <end position="168"/>
    </location>
</feature>
<accession>A0A511J7K2</accession>
<dbReference type="Proteomes" id="UP000321720">
    <property type="component" value="Unassembled WGS sequence"/>
</dbReference>
<feature type="transmembrane region" description="Helical" evidence="9">
    <location>
        <begin position="237"/>
        <end position="259"/>
    </location>
</feature>
<name>A0A511J7K2_9CELL</name>
<feature type="transmembrane region" description="Helical" evidence="9">
    <location>
        <begin position="383"/>
        <end position="399"/>
    </location>
</feature>
<evidence type="ECO:0000256" key="6">
    <source>
        <dbReference type="ARBA" id="ARBA00022989"/>
    </source>
</evidence>
<keyword evidence="6 9" id="KW-1133">Transmembrane helix</keyword>
<feature type="transmembrane region" description="Helical" evidence="9">
    <location>
        <begin position="405"/>
        <end position="423"/>
    </location>
</feature>
<feature type="region of interest" description="Disordered" evidence="8">
    <location>
        <begin position="434"/>
        <end position="453"/>
    </location>
</feature>
<dbReference type="AlphaFoldDB" id="A0A511J7K2"/>
<comment type="caution">
    <text evidence="10">The sequence shown here is derived from an EMBL/GenBank/DDBJ whole genome shotgun (WGS) entry which is preliminary data.</text>
</comment>
<dbReference type="EMBL" id="BJWG01000002">
    <property type="protein sequence ID" value="GEL93971.1"/>
    <property type="molecule type" value="Genomic_DNA"/>
</dbReference>
<dbReference type="InterPro" id="IPR006043">
    <property type="entry name" value="NCS2"/>
</dbReference>
<keyword evidence="11" id="KW-1185">Reference proteome</keyword>
<reference evidence="10 11" key="1">
    <citation type="submission" date="2019-07" db="EMBL/GenBank/DDBJ databases">
        <title>Whole genome shotgun sequence of Cellulomonas composti NBRC 100758.</title>
        <authorList>
            <person name="Hosoyama A."/>
            <person name="Uohara A."/>
            <person name="Ohji S."/>
            <person name="Ichikawa N."/>
        </authorList>
    </citation>
    <scope>NUCLEOTIDE SEQUENCE [LARGE SCALE GENOMIC DNA]</scope>
    <source>
        <strain evidence="10 11">NBRC 100758</strain>
    </source>
</reference>
<feature type="transmembrane region" description="Helical" evidence="9">
    <location>
        <begin position="92"/>
        <end position="109"/>
    </location>
</feature>
<feature type="transmembrane region" description="Helical" evidence="9">
    <location>
        <begin position="202"/>
        <end position="217"/>
    </location>
</feature>
<evidence type="ECO:0000256" key="2">
    <source>
        <dbReference type="ARBA" id="ARBA00008821"/>
    </source>
</evidence>
<keyword evidence="5 9" id="KW-0812">Transmembrane</keyword>
<evidence type="ECO:0000256" key="8">
    <source>
        <dbReference type="SAM" id="MobiDB-lite"/>
    </source>
</evidence>
<proteinExistence type="inferred from homology"/>
<keyword evidence="3" id="KW-0813">Transport</keyword>
<organism evidence="10 11">
    <name type="scientific">Cellulomonas composti</name>
    <dbReference type="NCBI Taxonomy" id="266130"/>
    <lineage>
        <taxon>Bacteria</taxon>
        <taxon>Bacillati</taxon>
        <taxon>Actinomycetota</taxon>
        <taxon>Actinomycetes</taxon>
        <taxon>Micrococcales</taxon>
        <taxon>Cellulomonadaceae</taxon>
        <taxon>Cellulomonas</taxon>
    </lineage>
</organism>
<evidence type="ECO:0000256" key="5">
    <source>
        <dbReference type="ARBA" id="ARBA00022692"/>
    </source>
</evidence>
<feature type="transmembrane region" description="Helical" evidence="9">
    <location>
        <begin position="42"/>
        <end position="62"/>
    </location>
</feature>
<dbReference type="PANTHER" id="PTHR42810:SF4">
    <property type="entry name" value="URIC ACID TRANSPORTER UACT"/>
    <property type="match status" value="1"/>
</dbReference>
<evidence type="ECO:0000256" key="7">
    <source>
        <dbReference type="ARBA" id="ARBA00023136"/>
    </source>
</evidence>
<dbReference type="GO" id="GO:0005886">
    <property type="term" value="C:plasma membrane"/>
    <property type="evidence" value="ECO:0007669"/>
    <property type="project" value="UniProtKB-SubCell"/>
</dbReference>